<dbReference type="RefSeq" id="WP_072891042.1">
    <property type="nucleotide sequence ID" value="NZ_FRAE01000134.1"/>
</dbReference>
<sequence length="152" mass="16912">MSSYLKYSCKKETVYSGIYRYKVSNGDKTITTPYIHSGNAGDTEIKKIVSVINNLEYYMDNGKNAFENVVGSVLMNKIAEKFGLTDEVTAMVSLANSIKSKEKTTAEKVIDFLKTTLGFIKIPDAFLIGDVVVAIVDYHETKIAFETLDDLI</sequence>
<accession>A0A1M6UCK2</accession>
<keyword evidence="2" id="KW-1185">Reference proteome</keyword>
<dbReference type="EMBL" id="FRAE01000134">
    <property type="protein sequence ID" value="SHK66778.1"/>
    <property type="molecule type" value="Genomic_DNA"/>
</dbReference>
<dbReference type="Proteomes" id="UP000242497">
    <property type="component" value="Unassembled WGS sequence"/>
</dbReference>
<reference evidence="2" key="1">
    <citation type="submission" date="2016-11" db="EMBL/GenBank/DDBJ databases">
        <authorList>
            <person name="Varghese N."/>
            <person name="Submissions S."/>
        </authorList>
    </citation>
    <scope>NUCLEOTIDE SEQUENCE [LARGE SCALE GENOMIC DNA]</scope>
    <source>
        <strain evidence="2">DSM 15518</strain>
    </source>
</reference>
<protein>
    <submittedName>
        <fullName evidence="1">Uncharacterized protein</fullName>
    </submittedName>
</protein>
<proteinExistence type="predicted"/>
<dbReference type="AlphaFoldDB" id="A0A1M6UCK2"/>
<evidence type="ECO:0000313" key="1">
    <source>
        <dbReference type="EMBL" id="SHK66778.1"/>
    </source>
</evidence>
<gene>
    <name evidence="1" type="ORF">SAMN02744037_02773</name>
</gene>
<organism evidence="1 2">
    <name type="scientific">Tepidibacter formicigenes DSM 15518</name>
    <dbReference type="NCBI Taxonomy" id="1123349"/>
    <lineage>
        <taxon>Bacteria</taxon>
        <taxon>Bacillati</taxon>
        <taxon>Bacillota</taxon>
        <taxon>Clostridia</taxon>
        <taxon>Peptostreptococcales</taxon>
        <taxon>Peptostreptococcaceae</taxon>
        <taxon>Tepidibacter</taxon>
    </lineage>
</organism>
<evidence type="ECO:0000313" key="2">
    <source>
        <dbReference type="Proteomes" id="UP000242497"/>
    </source>
</evidence>
<name>A0A1M6UCK2_9FIRM</name>
<dbReference type="OrthoDB" id="9977454at2"/>